<dbReference type="KEGG" id="bpla:bpln_2g00880"/>
<organism evidence="2 3">
    <name type="scientific">Burkholderia plantarii</name>
    <dbReference type="NCBI Taxonomy" id="41899"/>
    <lineage>
        <taxon>Bacteria</taxon>
        <taxon>Pseudomonadati</taxon>
        <taxon>Pseudomonadota</taxon>
        <taxon>Betaproteobacteria</taxon>
        <taxon>Burkholderiales</taxon>
        <taxon>Burkholderiaceae</taxon>
        <taxon>Burkholderia</taxon>
    </lineage>
</organism>
<dbReference type="OrthoDB" id="7185741at2"/>
<dbReference type="Gene3D" id="3.40.50.1820">
    <property type="entry name" value="alpha/beta hydrolase"/>
    <property type="match status" value="1"/>
</dbReference>
<sequence length="229" mass="24816">MRLDVSCLAFSGFFLREPDWVAIAARVARFACVDALRDDPALDYARYLDEARRALLDLPPPYLILGHSFGAMPARSLARRLAGHDARLAMIAGLVPEDRQSATEAYAASGQAAMAEHCRLDLLHGRIELVDARPFAQQLFAPNTVPQDWTPARFEPLALVMESPPGGQVACPCHYVVCAHDAVAEEAAQLAFAARAGAALLRHGGGHLGPLRDARWLDAVCKGWAARVE</sequence>
<dbReference type="HOGENOM" id="CLU_1207957_0_0_4"/>
<dbReference type="RefSeq" id="WP_042626872.1">
    <property type="nucleotide sequence ID" value="NZ_BSTO01000007.1"/>
</dbReference>
<evidence type="ECO:0000313" key="3">
    <source>
        <dbReference type="Proteomes" id="UP000031838"/>
    </source>
</evidence>
<dbReference type="Pfam" id="PF12697">
    <property type="entry name" value="Abhydrolase_6"/>
    <property type="match status" value="1"/>
</dbReference>
<reference evidence="2 3" key="2">
    <citation type="journal article" date="2016" name="Appl. Microbiol. Biotechnol.">
        <title>Mutations improving production and secretion of extracellular lipase by Burkholderia glumae PG1.</title>
        <authorList>
            <person name="Knapp A."/>
            <person name="Voget S."/>
            <person name="Gao R."/>
            <person name="Zaburannyi N."/>
            <person name="Krysciak D."/>
            <person name="Breuer M."/>
            <person name="Hauer B."/>
            <person name="Streit W.R."/>
            <person name="Muller R."/>
            <person name="Daniel R."/>
            <person name="Jaeger K.E."/>
        </authorList>
    </citation>
    <scope>NUCLEOTIDE SEQUENCE [LARGE SCALE GENOMIC DNA]</scope>
    <source>
        <strain evidence="2 3">PG1</strain>
    </source>
</reference>
<dbReference type="AlphaFoldDB" id="A0A0B6S4E5"/>
<dbReference type="InterPro" id="IPR000073">
    <property type="entry name" value="AB_hydrolase_1"/>
</dbReference>
<proteinExistence type="predicted"/>
<dbReference type="InterPro" id="IPR029058">
    <property type="entry name" value="AB_hydrolase_fold"/>
</dbReference>
<evidence type="ECO:0000259" key="1">
    <source>
        <dbReference type="Pfam" id="PF12697"/>
    </source>
</evidence>
<accession>A0A0B6S4E5</accession>
<reference evidence="3" key="1">
    <citation type="submission" date="2011-03" db="EMBL/GenBank/DDBJ databases">
        <authorList>
            <person name="Voget S."/>
            <person name="Streit W.R."/>
            <person name="Jaeger K.E."/>
            <person name="Daniel R."/>
        </authorList>
    </citation>
    <scope>NUCLEOTIDE SEQUENCE [LARGE SCALE GENOMIC DNA]</scope>
    <source>
        <strain evidence="3">PG1</strain>
    </source>
</reference>
<dbReference type="KEGG" id="bgp:BGL_2c00870"/>
<name>A0A0B6S4E5_BURPL</name>
<gene>
    <name evidence="2" type="ORF">BGL_2c00870</name>
</gene>
<evidence type="ECO:0000313" key="2">
    <source>
        <dbReference type="EMBL" id="AJK48185.1"/>
    </source>
</evidence>
<protein>
    <recommendedName>
        <fullName evidence="1">AB hydrolase-1 domain-containing protein</fullName>
    </recommendedName>
</protein>
<keyword evidence="3" id="KW-1185">Reference proteome</keyword>
<dbReference type="EMBL" id="CP002581">
    <property type="protein sequence ID" value="AJK48185.1"/>
    <property type="molecule type" value="Genomic_DNA"/>
</dbReference>
<dbReference type="SUPFAM" id="SSF53474">
    <property type="entry name" value="alpha/beta-Hydrolases"/>
    <property type="match status" value="1"/>
</dbReference>
<dbReference type="Proteomes" id="UP000031838">
    <property type="component" value="Chromosome 2"/>
</dbReference>
<feature type="domain" description="AB hydrolase-1" evidence="1">
    <location>
        <begin position="12"/>
        <end position="214"/>
    </location>
</feature>